<dbReference type="KEGG" id="bbel:109469000"/>
<dbReference type="AlphaFoldDB" id="A0A6P4YW35"/>
<evidence type="ECO:0000313" key="3">
    <source>
        <dbReference type="RefSeq" id="XP_019622947.1"/>
    </source>
</evidence>
<dbReference type="Proteomes" id="UP000515135">
    <property type="component" value="Unplaced"/>
</dbReference>
<feature type="chain" id="PRO_5028145745" evidence="1">
    <location>
        <begin position="19"/>
        <end position="189"/>
    </location>
</feature>
<feature type="signal peptide" evidence="1">
    <location>
        <begin position="1"/>
        <end position="18"/>
    </location>
</feature>
<dbReference type="RefSeq" id="XP_019622947.1">
    <property type="nucleotide sequence ID" value="XM_019767388.1"/>
</dbReference>
<gene>
    <name evidence="3" type="primary">LOC109469000</name>
</gene>
<keyword evidence="1" id="KW-0732">Signal</keyword>
<reference evidence="3" key="1">
    <citation type="submission" date="2025-08" db="UniProtKB">
        <authorList>
            <consortium name="RefSeq"/>
        </authorList>
    </citation>
    <scope>IDENTIFICATION</scope>
    <source>
        <tissue evidence="3">Gonad</tissue>
    </source>
</reference>
<keyword evidence="2" id="KW-1185">Reference proteome</keyword>
<evidence type="ECO:0000313" key="2">
    <source>
        <dbReference type="Proteomes" id="UP000515135"/>
    </source>
</evidence>
<proteinExistence type="predicted"/>
<sequence>MKFSVLVLLVLMGTGTYSMPTEVTDQTGAPAKPTKQPANQDTVVVVGRIMSEAFAFQIDFHGLDCEVIFESSVGTGIKRCYDGSWILTCFEQQRQCFVTGSVSAKKAAGAPQHKDKVTVLGRAFDTPFALELAFDEVQDCETVYVSGNGSDIKRCYDPDLGVTLYCFEQVNQCYLTSVDEDAGIHNGVS</sequence>
<dbReference type="GeneID" id="109469000"/>
<dbReference type="OrthoDB" id="9992717at2759"/>
<accession>A0A6P4YW35</accession>
<organism evidence="2 3">
    <name type="scientific">Branchiostoma belcheri</name>
    <name type="common">Amphioxus</name>
    <dbReference type="NCBI Taxonomy" id="7741"/>
    <lineage>
        <taxon>Eukaryota</taxon>
        <taxon>Metazoa</taxon>
        <taxon>Chordata</taxon>
        <taxon>Cephalochordata</taxon>
        <taxon>Leptocardii</taxon>
        <taxon>Amphioxiformes</taxon>
        <taxon>Branchiostomatidae</taxon>
        <taxon>Branchiostoma</taxon>
    </lineage>
</organism>
<name>A0A6P4YW35_BRABE</name>
<evidence type="ECO:0000256" key="1">
    <source>
        <dbReference type="SAM" id="SignalP"/>
    </source>
</evidence>
<protein>
    <submittedName>
        <fullName evidence="3">Uncharacterized protein LOC109469000</fullName>
    </submittedName>
</protein>